<dbReference type="InterPro" id="IPR046357">
    <property type="entry name" value="PPIase_dom_sf"/>
</dbReference>
<evidence type="ECO:0000256" key="6">
    <source>
        <dbReference type="PROSITE-ProRule" id="PRU00277"/>
    </source>
</evidence>
<dbReference type="RefSeq" id="WP_230068759.1">
    <property type="nucleotide sequence ID" value="NZ_BAABLL010000014.1"/>
</dbReference>
<dbReference type="PANTHER" id="PTHR43811">
    <property type="entry name" value="FKBP-TYPE PEPTIDYL-PROLYL CIS-TRANS ISOMERASE FKPA"/>
    <property type="match status" value="1"/>
</dbReference>
<evidence type="ECO:0000256" key="2">
    <source>
        <dbReference type="ARBA" id="ARBA00006577"/>
    </source>
</evidence>
<comment type="caution">
    <text evidence="9">The sequence shown here is derived from an EMBL/GenBank/DDBJ whole genome shotgun (WGS) entry which is preliminary data.</text>
</comment>
<evidence type="ECO:0000256" key="7">
    <source>
        <dbReference type="SAM" id="SignalP"/>
    </source>
</evidence>
<dbReference type="PROSITE" id="PS50059">
    <property type="entry name" value="FKBP_PPIASE"/>
    <property type="match status" value="1"/>
</dbReference>
<sequence>MRRIIALCLPLLLLVSACSGATSATSSSSATSSIPPSNSEVLSSVKVEDKGAGAAPGVTFDKPLAIKAESMRVVKDGTGARLVDGQSIEFRTVSIDAEKGDTIGENFTQPAGASVVLDDKFKAQFPMVYTTFLTAKVGAFIAYGTPALPAVAATASAPAQPAQPANVSVFQVTAAKDPAKLMSADDVAALAKNGGLPTATFDDKGIPSITIPKKDPPAGLAVQVLTEGKGEVVKDSDSISAYYTGWAWSDSKKFDSSFDKGAPLTFSLQGVIPGWTMGLAGQKVGSTVLLSIPSSLAYGDTPSAGKPAGALVFVVKIDAKK</sequence>
<keyword evidence="5 6" id="KW-0413">Isomerase</keyword>
<evidence type="ECO:0000313" key="10">
    <source>
        <dbReference type="Proteomes" id="UP001595773"/>
    </source>
</evidence>
<dbReference type="PROSITE" id="PS51257">
    <property type="entry name" value="PROKAR_LIPOPROTEIN"/>
    <property type="match status" value="1"/>
</dbReference>
<evidence type="ECO:0000256" key="3">
    <source>
        <dbReference type="ARBA" id="ARBA00013194"/>
    </source>
</evidence>
<feature type="signal peptide" evidence="7">
    <location>
        <begin position="1"/>
        <end position="21"/>
    </location>
</feature>
<feature type="chain" id="PRO_5045652714" description="peptidylprolyl isomerase" evidence="7">
    <location>
        <begin position="22"/>
        <end position="321"/>
    </location>
</feature>
<dbReference type="EC" id="5.2.1.8" evidence="3 6"/>
<keyword evidence="10" id="KW-1185">Reference proteome</keyword>
<comment type="similarity">
    <text evidence="2">Belongs to the FKBP-type PPIase family.</text>
</comment>
<dbReference type="Gene3D" id="3.10.50.40">
    <property type="match status" value="1"/>
</dbReference>
<proteinExistence type="inferred from homology"/>
<evidence type="ECO:0000256" key="4">
    <source>
        <dbReference type="ARBA" id="ARBA00023110"/>
    </source>
</evidence>
<accession>A0ABV8R1K0</accession>
<organism evidence="9 10">
    <name type="scientific">Arthrobacter cryoconiti</name>
    <dbReference type="NCBI Taxonomy" id="748907"/>
    <lineage>
        <taxon>Bacteria</taxon>
        <taxon>Bacillati</taxon>
        <taxon>Actinomycetota</taxon>
        <taxon>Actinomycetes</taxon>
        <taxon>Micrococcales</taxon>
        <taxon>Micrococcaceae</taxon>
        <taxon>Arthrobacter</taxon>
    </lineage>
</organism>
<name>A0ABV8R1K0_9MICC</name>
<evidence type="ECO:0000313" key="9">
    <source>
        <dbReference type="EMBL" id="MFC4265838.1"/>
    </source>
</evidence>
<comment type="catalytic activity">
    <reaction evidence="1 6">
        <text>[protein]-peptidylproline (omega=180) = [protein]-peptidylproline (omega=0)</text>
        <dbReference type="Rhea" id="RHEA:16237"/>
        <dbReference type="Rhea" id="RHEA-COMP:10747"/>
        <dbReference type="Rhea" id="RHEA-COMP:10748"/>
        <dbReference type="ChEBI" id="CHEBI:83833"/>
        <dbReference type="ChEBI" id="CHEBI:83834"/>
        <dbReference type="EC" id="5.2.1.8"/>
    </reaction>
</comment>
<reference evidence="10" key="1">
    <citation type="journal article" date="2019" name="Int. J. Syst. Evol. Microbiol.">
        <title>The Global Catalogue of Microorganisms (GCM) 10K type strain sequencing project: providing services to taxonomists for standard genome sequencing and annotation.</title>
        <authorList>
            <consortium name="The Broad Institute Genomics Platform"/>
            <consortium name="The Broad Institute Genome Sequencing Center for Infectious Disease"/>
            <person name="Wu L."/>
            <person name="Ma J."/>
        </authorList>
    </citation>
    <scope>NUCLEOTIDE SEQUENCE [LARGE SCALE GENOMIC DNA]</scope>
    <source>
        <strain evidence="10">CGMCC 1.10698</strain>
    </source>
</reference>
<dbReference type="GO" id="GO:0003755">
    <property type="term" value="F:peptidyl-prolyl cis-trans isomerase activity"/>
    <property type="evidence" value="ECO:0007669"/>
    <property type="project" value="UniProtKB-EC"/>
</dbReference>
<dbReference type="PANTHER" id="PTHR43811:SF19">
    <property type="entry name" value="39 KDA FK506-BINDING NUCLEAR PROTEIN"/>
    <property type="match status" value="1"/>
</dbReference>
<protein>
    <recommendedName>
        <fullName evidence="3 6">peptidylprolyl isomerase</fullName>
        <ecNumber evidence="3 6">5.2.1.8</ecNumber>
    </recommendedName>
</protein>
<dbReference type="InterPro" id="IPR001179">
    <property type="entry name" value="PPIase_FKBP_dom"/>
</dbReference>
<evidence type="ECO:0000259" key="8">
    <source>
        <dbReference type="PROSITE" id="PS50059"/>
    </source>
</evidence>
<dbReference type="SUPFAM" id="SSF54534">
    <property type="entry name" value="FKBP-like"/>
    <property type="match status" value="1"/>
</dbReference>
<dbReference type="Proteomes" id="UP001595773">
    <property type="component" value="Unassembled WGS sequence"/>
</dbReference>
<keyword evidence="4 6" id="KW-0697">Rotamase</keyword>
<gene>
    <name evidence="9" type="ORF">ACFOW9_09530</name>
</gene>
<dbReference type="EMBL" id="JBHSCQ010000011">
    <property type="protein sequence ID" value="MFC4265838.1"/>
    <property type="molecule type" value="Genomic_DNA"/>
</dbReference>
<feature type="domain" description="PPIase FKBP-type" evidence="8">
    <location>
        <begin position="236"/>
        <end position="321"/>
    </location>
</feature>
<evidence type="ECO:0000256" key="5">
    <source>
        <dbReference type="ARBA" id="ARBA00023235"/>
    </source>
</evidence>
<dbReference type="Pfam" id="PF00254">
    <property type="entry name" value="FKBP_C"/>
    <property type="match status" value="1"/>
</dbReference>
<keyword evidence="7" id="KW-0732">Signal</keyword>
<evidence type="ECO:0000256" key="1">
    <source>
        <dbReference type="ARBA" id="ARBA00000971"/>
    </source>
</evidence>